<organism evidence="2 3">
    <name type="scientific">Phytomonospora endophytica</name>
    <dbReference type="NCBI Taxonomy" id="714109"/>
    <lineage>
        <taxon>Bacteria</taxon>
        <taxon>Bacillati</taxon>
        <taxon>Actinomycetota</taxon>
        <taxon>Actinomycetes</taxon>
        <taxon>Micromonosporales</taxon>
        <taxon>Micromonosporaceae</taxon>
        <taxon>Phytomonospora</taxon>
    </lineage>
</organism>
<keyword evidence="3" id="KW-1185">Reference proteome</keyword>
<comment type="caution">
    <text evidence="2">The sequence shown here is derived from an EMBL/GenBank/DDBJ whole genome shotgun (WGS) entry which is preliminary data.</text>
</comment>
<evidence type="ECO:0000256" key="1">
    <source>
        <dbReference type="SAM" id="MobiDB-lite"/>
    </source>
</evidence>
<sequence>MARVTARRIWHAPDPEWYVARICFKTGPPRFGRTPSPPATTSSPAASDAAPGRACDPVRVRRRYRFPSRSTGGDSLRFGEIPRTDHRGTPRRFTAPTVSRRRTAPGGWGSRVRPRAFPPITHPGGVP</sequence>
<proteinExistence type="predicted"/>
<dbReference type="Proteomes" id="UP000548476">
    <property type="component" value="Unassembled WGS sequence"/>
</dbReference>
<accession>A0A841FI96</accession>
<dbReference type="AlphaFoldDB" id="A0A841FI96"/>
<name>A0A841FI96_9ACTN</name>
<reference evidence="2 3" key="1">
    <citation type="submission" date="2020-08" db="EMBL/GenBank/DDBJ databases">
        <title>Genomic Encyclopedia of Type Strains, Phase IV (KMG-IV): sequencing the most valuable type-strain genomes for metagenomic binning, comparative biology and taxonomic classification.</title>
        <authorList>
            <person name="Goeker M."/>
        </authorList>
    </citation>
    <scope>NUCLEOTIDE SEQUENCE [LARGE SCALE GENOMIC DNA]</scope>
    <source>
        <strain evidence="2 3">YIM 65646</strain>
    </source>
</reference>
<evidence type="ECO:0000313" key="3">
    <source>
        <dbReference type="Proteomes" id="UP000548476"/>
    </source>
</evidence>
<evidence type="ECO:0000313" key="2">
    <source>
        <dbReference type="EMBL" id="MBB6033558.1"/>
    </source>
</evidence>
<protein>
    <submittedName>
        <fullName evidence="2">Uncharacterized protein</fullName>
    </submittedName>
</protein>
<gene>
    <name evidence="2" type="ORF">HNR73_001408</name>
</gene>
<feature type="compositionally biased region" description="Low complexity" evidence="1">
    <location>
        <begin position="39"/>
        <end position="51"/>
    </location>
</feature>
<dbReference type="EMBL" id="JACHGT010000003">
    <property type="protein sequence ID" value="MBB6033558.1"/>
    <property type="molecule type" value="Genomic_DNA"/>
</dbReference>
<feature type="compositionally biased region" description="Pro residues" evidence="1">
    <location>
        <begin position="116"/>
        <end position="127"/>
    </location>
</feature>
<feature type="region of interest" description="Disordered" evidence="1">
    <location>
        <begin position="28"/>
        <end position="127"/>
    </location>
</feature>